<evidence type="ECO:0000256" key="1">
    <source>
        <dbReference type="ARBA" id="ARBA00022729"/>
    </source>
</evidence>
<gene>
    <name evidence="3" type="ORF">SAMN06265339_0080</name>
</gene>
<keyword evidence="3" id="KW-0449">Lipoprotein</keyword>
<dbReference type="CDD" id="cd16325">
    <property type="entry name" value="LolA"/>
    <property type="match status" value="1"/>
</dbReference>
<sequence>MLKKFLVIFFLLFFTVPARANFEEFVKSIENIRSAVVKFRQITKIPVAGDEVSLYEGVIYYKKPLKFRWQYIEGSEIYIISNGKFVETVFPDDGDCQLFRLTKESDLFPLISLFENPEVFRKYYKVIAKGDVAVAEPKFKGSFFKRIVFYFNGKKLLKIKVVQEDGTEETYLITAFKKNIPLKDNLFKLKRCS</sequence>
<dbReference type="RefSeq" id="WP_283399594.1">
    <property type="nucleotide sequence ID" value="NZ_FXUB01000001.1"/>
</dbReference>
<dbReference type="InterPro" id="IPR029046">
    <property type="entry name" value="LolA/LolB/LppX"/>
</dbReference>
<evidence type="ECO:0000313" key="3">
    <source>
        <dbReference type="EMBL" id="SMP02876.1"/>
    </source>
</evidence>
<evidence type="ECO:0000313" key="4">
    <source>
        <dbReference type="Proteomes" id="UP001157911"/>
    </source>
</evidence>
<dbReference type="Proteomes" id="UP001157911">
    <property type="component" value="Unassembled WGS sequence"/>
</dbReference>
<dbReference type="Pfam" id="PF03548">
    <property type="entry name" value="LolA"/>
    <property type="match status" value="1"/>
</dbReference>
<comment type="caution">
    <text evidence="3">The sequence shown here is derived from an EMBL/GenBank/DDBJ whole genome shotgun (WGS) entry which is preliminary data.</text>
</comment>
<keyword evidence="4" id="KW-1185">Reference proteome</keyword>
<dbReference type="EMBL" id="FXUB01000001">
    <property type="protein sequence ID" value="SMP02876.1"/>
    <property type="molecule type" value="Genomic_DNA"/>
</dbReference>
<reference evidence="3 4" key="1">
    <citation type="submission" date="2017-05" db="EMBL/GenBank/DDBJ databases">
        <authorList>
            <person name="Varghese N."/>
            <person name="Submissions S."/>
        </authorList>
    </citation>
    <scope>NUCLEOTIDE SEQUENCE [LARGE SCALE GENOMIC DNA]</scope>
    <source>
        <strain evidence="3 4">DSM 15522</strain>
    </source>
</reference>
<organism evidence="3 4">
    <name type="scientific">Desulfurobacterium pacificum</name>
    <dbReference type="NCBI Taxonomy" id="240166"/>
    <lineage>
        <taxon>Bacteria</taxon>
        <taxon>Pseudomonadati</taxon>
        <taxon>Aquificota</taxon>
        <taxon>Aquificia</taxon>
        <taxon>Desulfurobacteriales</taxon>
        <taxon>Desulfurobacteriaceae</taxon>
        <taxon>Desulfurobacterium</taxon>
    </lineage>
</organism>
<dbReference type="PANTHER" id="PTHR35869:SF1">
    <property type="entry name" value="OUTER-MEMBRANE LIPOPROTEIN CARRIER PROTEIN"/>
    <property type="match status" value="1"/>
</dbReference>
<dbReference type="PANTHER" id="PTHR35869">
    <property type="entry name" value="OUTER-MEMBRANE LIPOPROTEIN CARRIER PROTEIN"/>
    <property type="match status" value="1"/>
</dbReference>
<proteinExistence type="predicted"/>
<accession>A0ABY1N805</accession>
<name>A0ABY1N805_9BACT</name>
<dbReference type="InterPro" id="IPR004564">
    <property type="entry name" value="OM_lipoprot_carrier_LolA-like"/>
</dbReference>
<feature type="signal peptide" evidence="2">
    <location>
        <begin position="1"/>
        <end position="20"/>
    </location>
</feature>
<dbReference type="SUPFAM" id="SSF89392">
    <property type="entry name" value="Prokaryotic lipoproteins and lipoprotein localization factors"/>
    <property type="match status" value="1"/>
</dbReference>
<evidence type="ECO:0000256" key="2">
    <source>
        <dbReference type="SAM" id="SignalP"/>
    </source>
</evidence>
<protein>
    <submittedName>
        <fullName evidence="3">Outer membrane lipoprotein carrier protein</fullName>
    </submittedName>
</protein>
<dbReference type="Gene3D" id="2.50.20.10">
    <property type="entry name" value="Lipoprotein localisation LolA/LolB/LppX"/>
    <property type="match status" value="1"/>
</dbReference>
<feature type="chain" id="PRO_5046799429" evidence="2">
    <location>
        <begin position="21"/>
        <end position="193"/>
    </location>
</feature>
<keyword evidence="1 2" id="KW-0732">Signal</keyword>